<keyword evidence="4" id="KW-0812">Transmembrane</keyword>
<evidence type="ECO:0000313" key="6">
    <source>
        <dbReference type="EMBL" id="KAF8820376.1"/>
    </source>
</evidence>
<reference evidence="6 7" key="1">
    <citation type="journal article" date="2020" name="bioRxiv">
        <title>Metabolic contributions of an alphaproteobacterial endosymbiont in the apicomplexan Cardiosporidium cionae.</title>
        <authorList>
            <person name="Hunter E.S."/>
            <person name="Paight C.J."/>
            <person name="Lane C.E."/>
        </authorList>
    </citation>
    <scope>NUCLEOTIDE SEQUENCE [LARGE SCALE GENOMIC DNA]</scope>
    <source>
        <strain evidence="6">ESH_2018</strain>
    </source>
</reference>
<keyword evidence="3" id="KW-0325">Glycoprotein</keyword>
<dbReference type="Pfam" id="PF00084">
    <property type="entry name" value="Sushi"/>
    <property type="match status" value="1"/>
</dbReference>
<dbReference type="Proteomes" id="UP000823046">
    <property type="component" value="Unassembled WGS sequence"/>
</dbReference>
<comment type="caution">
    <text evidence="6">The sequence shown here is derived from an EMBL/GenBank/DDBJ whole genome shotgun (WGS) entry which is preliminary data.</text>
</comment>
<dbReference type="SMART" id="SM00032">
    <property type="entry name" value="CCP"/>
    <property type="match status" value="3"/>
</dbReference>
<evidence type="ECO:0000256" key="3">
    <source>
        <dbReference type="ARBA" id="ARBA00023180"/>
    </source>
</evidence>
<gene>
    <name evidence="6" type="ORF">IE077_003250</name>
</gene>
<dbReference type="SUPFAM" id="SSF57535">
    <property type="entry name" value="Complement control module/SCR domain"/>
    <property type="match status" value="1"/>
</dbReference>
<evidence type="ECO:0000256" key="1">
    <source>
        <dbReference type="ARBA" id="ARBA00022737"/>
    </source>
</evidence>
<evidence type="ECO:0000259" key="5">
    <source>
        <dbReference type="PROSITE" id="PS50923"/>
    </source>
</evidence>
<feature type="non-terminal residue" evidence="6">
    <location>
        <position position="1"/>
    </location>
</feature>
<dbReference type="InterPro" id="IPR000436">
    <property type="entry name" value="Sushi_SCR_CCP_dom"/>
</dbReference>
<dbReference type="InterPro" id="IPR000800">
    <property type="entry name" value="Notch_dom"/>
</dbReference>
<evidence type="ECO:0000256" key="2">
    <source>
        <dbReference type="ARBA" id="ARBA00023157"/>
    </source>
</evidence>
<keyword evidence="7" id="KW-1185">Reference proteome</keyword>
<evidence type="ECO:0000313" key="7">
    <source>
        <dbReference type="Proteomes" id="UP000823046"/>
    </source>
</evidence>
<dbReference type="Pfam" id="PF00066">
    <property type="entry name" value="Notch"/>
    <property type="match status" value="1"/>
</dbReference>
<organism evidence="6 7">
    <name type="scientific">Cardiosporidium cionae</name>
    <dbReference type="NCBI Taxonomy" id="476202"/>
    <lineage>
        <taxon>Eukaryota</taxon>
        <taxon>Sar</taxon>
        <taxon>Alveolata</taxon>
        <taxon>Apicomplexa</taxon>
        <taxon>Aconoidasida</taxon>
        <taxon>Nephromycida</taxon>
        <taxon>Cardiosporidium</taxon>
    </lineage>
</organism>
<keyword evidence="2" id="KW-1015">Disulfide bond</keyword>
<keyword evidence="4" id="KW-1133">Transmembrane helix</keyword>
<dbReference type="Gene3D" id="3.30.300.320">
    <property type="match status" value="1"/>
</dbReference>
<keyword evidence="4" id="KW-0472">Membrane</keyword>
<protein>
    <recommendedName>
        <fullName evidence="5">Sushi domain-containing protein</fullName>
    </recommendedName>
</protein>
<name>A0ABQ7J8Q4_9APIC</name>
<evidence type="ECO:0000256" key="4">
    <source>
        <dbReference type="SAM" id="Phobius"/>
    </source>
</evidence>
<dbReference type="PROSITE" id="PS50923">
    <property type="entry name" value="SUSHI"/>
    <property type="match status" value="1"/>
</dbReference>
<sequence length="732" mass="80334">PLYTPQGVDVVVPTCGCPHSFLQDGFCDPECFVANCGWDGEDCLARRMFPGIYSTFQTYINSQCSFFNRNFVCTPDCKKEYIEAQAVDSEGCCLSAAMEQWGYILRIESKNPNMLQSQSYKTNRSIAYVEQLCEASFDRTCSNGVSRKLIRLGVVVKNINSDAFQMNANIIRQLEDVVVKTVSRKLQILEWDIIRVITRMLSQRIAVDLDIDSHPFETRLLNALSNRKFIADLEKDILLNSGGIALKLYAFSQANPISVSVPSESIISESITSLPFSLKNKVAMPFRGTQGVEDLNVALPQKVCSQDDLWRLGPGYVFVSQPKIAQGFHHGATRIIRCANNYVSIQGPNPGILRCDNGKWIIEGLLDCRKNCLIPPEKIYKLSAAYSLTGGGSSHGAYRSIQCNKGYTAIAGENPKLTYCKDGTWDALDLVCKPLCNPFPPLSKAYIATGFGVEYGNKYNVTCAPLYYPRGSPSTNKEAISACIDGQWTALPFECVQPQAPIQANTSSTFITILSRILTGGGVFGALILAISLFIVALAIFIAWRCYFSKSAKSNMSEREKHVQAFRMAAHPAPTLPSGGKGPVVPNSASQKGEDEIVSKVDNDEPLEAISELPLPLSGDRNQRLTLEAQGLAWGNLGLVPALDYHHGDTPPSMTVSPSGHAHCHYRERGGTDLAQSSILSGVTNSAILSNGERPASELSHMLNSVDQHYGMPLDTNDGVHIPRFIRERKRT</sequence>
<dbReference type="EMBL" id="JADAQX010000402">
    <property type="protein sequence ID" value="KAF8820376.1"/>
    <property type="molecule type" value="Genomic_DNA"/>
</dbReference>
<feature type="transmembrane region" description="Helical" evidence="4">
    <location>
        <begin position="517"/>
        <end position="544"/>
    </location>
</feature>
<dbReference type="InterPro" id="IPR035976">
    <property type="entry name" value="Sushi/SCR/CCP_sf"/>
</dbReference>
<keyword evidence="1" id="KW-0677">Repeat</keyword>
<accession>A0ABQ7J8Q4</accession>
<proteinExistence type="predicted"/>
<feature type="domain" description="Sushi" evidence="5">
    <location>
        <begin position="370"/>
        <end position="434"/>
    </location>
</feature>